<feature type="region of interest" description="Disordered" evidence="4">
    <location>
        <begin position="442"/>
        <end position="467"/>
    </location>
</feature>
<dbReference type="SUPFAM" id="SSF54495">
    <property type="entry name" value="UBC-like"/>
    <property type="match status" value="1"/>
</dbReference>
<organism evidence="6 7">
    <name type="scientific">Emydomyces testavorans</name>
    <dbReference type="NCBI Taxonomy" id="2070801"/>
    <lineage>
        <taxon>Eukaryota</taxon>
        <taxon>Fungi</taxon>
        <taxon>Dikarya</taxon>
        <taxon>Ascomycota</taxon>
        <taxon>Pezizomycotina</taxon>
        <taxon>Eurotiomycetes</taxon>
        <taxon>Eurotiomycetidae</taxon>
        <taxon>Onygenales</taxon>
        <taxon>Nannizziopsiaceae</taxon>
        <taxon>Emydomyces</taxon>
    </lineage>
</organism>
<feature type="region of interest" description="Disordered" evidence="4">
    <location>
        <begin position="320"/>
        <end position="377"/>
    </location>
</feature>
<evidence type="ECO:0000313" key="6">
    <source>
        <dbReference type="EMBL" id="WEW55806.1"/>
    </source>
</evidence>
<dbReference type="Gene3D" id="3.10.110.10">
    <property type="entry name" value="Ubiquitin Conjugating Enzyme"/>
    <property type="match status" value="1"/>
</dbReference>
<dbReference type="AlphaFoldDB" id="A0AAF0DDP1"/>
<protein>
    <submittedName>
        <fullName evidence="6">Ubiquitin-conjugating enzyme superfamily protein</fullName>
        <ecNumber evidence="6">2.3.2.23</ecNumber>
    </submittedName>
</protein>
<dbReference type="PANTHER" id="PTHR24068">
    <property type="entry name" value="UBIQUITIN-CONJUGATING ENZYME E2"/>
    <property type="match status" value="1"/>
</dbReference>
<keyword evidence="1 6" id="KW-0808">Transferase</keyword>
<dbReference type="GO" id="GO:0061631">
    <property type="term" value="F:ubiquitin conjugating enzyme activity"/>
    <property type="evidence" value="ECO:0007669"/>
    <property type="project" value="UniProtKB-EC"/>
</dbReference>
<keyword evidence="6" id="KW-0012">Acyltransferase</keyword>
<keyword evidence="2" id="KW-0833">Ubl conjugation pathway</keyword>
<evidence type="ECO:0000256" key="3">
    <source>
        <dbReference type="PROSITE-ProRule" id="PRU10133"/>
    </source>
</evidence>
<dbReference type="EMBL" id="CP120627">
    <property type="protein sequence ID" value="WEW55806.1"/>
    <property type="molecule type" value="Genomic_DNA"/>
</dbReference>
<reference evidence="6" key="1">
    <citation type="submission" date="2023-03" db="EMBL/GenBank/DDBJ databases">
        <title>Emydomyces testavorans Genome Sequence.</title>
        <authorList>
            <person name="Hoyer L."/>
        </authorList>
    </citation>
    <scope>NUCLEOTIDE SEQUENCE</scope>
    <source>
        <strain evidence="6">16-2883</strain>
    </source>
</reference>
<dbReference type="Pfam" id="PF00179">
    <property type="entry name" value="UQ_con"/>
    <property type="match status" value="1"/>
</dbReference>
<feature type="region of interest" description="Disordered" evidence="4">
    <location>
        <begin position="235"/>
        <end position="283"/>
    </location>
</feature>
<gene>
    <name evidence="6" type="ORF">PRK78_001239</name>
</gene>
<dbReference type="FunFam" id="3.10.110.10:FF:000077">
    <property type="entry name" value="Ubiquitin conjugating enzyme E2"/>
    <property type="match status" value="1"/>
</dbReference>
<evidence type="ECO:0000259" key="5">
    <source>
        <dbReference type="PROSITE" id="PS50127"/>
    </source>
</evidence>
<evidence type="ECO:0000256" key="4">
    <source>
        <dbReference type="SAM" id="MobiDB-lite"/>
    </source>
</evidence>
<sequence>MQASGFRRLIADHASLHNSDLPPNYLFPPSSNHSSIPDDLRQLTILLAGPQGTPYSQGLWRLHLRIPEDYPKSPPKATFRTRIWHPNVEASTGAVCVDTLKRDWEPKLTLRDVLITISCLLIHPNPDSALNTAAGALLQDDYEAFARQAKLMTSIHAPIPLELRDAVSGAKRRGEDPGTKTEENEETSLPSLARKELKTSSSIAMKDKVPWNQPISGHSLGIRLKNDSLREETLLGPQVNNNDESDGEDDPSSASKENDPSLSPSPVIVPSPSPRKSVLGKRPLSALATPQPAEMIVIDDDDHGFDGLTASEQNIAANITRNDKYQTQSQRKSPRLSTLEIGSINGPSQIRLQPSLEKSSSRGSSEHTQVPDAHLPKNTISKLIMGKEPDQNAGTCPSLSVSALSMTNSASVTEHSKSIISHSPASSVLSKHLHTNLSHQCKQMPSATRKASGFTSRAKPRTGLRRL</sequence>
<dbReference type="SMART" id="SM00212">
    <property type="entry name" value="UBCc"/>
    <property type="match status" value="1"/>
</dbReference>
<evidence type="ECO:0000313" key="7">
    <source>
        <dbReference type="Proteomes" id="UP001219355"/>
    </source>
</evidence>
<dbReference type="InterPro" id="IPR023313">
    <property type="entry name" value="UBQ-conjugating_AS"/>
</dbReference>
<feature type="compositionally biased region" description="Basic and acidic residues" evidence="4">
    <location>
        <begin position="172"/>
        <end position="182"/>
    </location>
</feature>
<dbReference type="Proteomes" id="UP001219355">
    <property type="component" value="Chromosome 1"/>
</dbReference>
<feature type="region of interest" description="Disordered" evidence="4">
    <location>
        <begin position="166"/>
        <end position="217"/>
    </location>
</feature>
<dbReference type="CDD" id="cd23804">
    <property type="entry name" value="UBCc_UBE2S"/>
    <property type="match status" value="1"/>
</dbReference>
<name>A0AAF0DDP1_9EURO</name>
<dbReference type="InterPro" id="IPR000608">
    <property type="entry name" value="UBC"/>
</dbReference>
<dbReference type="PROSITE" id="PS00183">
    <property type="entry name" value="UBC_1"/>
    <property type="match status" value="1"/>
</dbReference>
<proteinExistence type="predicted"/>
<evidence type="ECO:0000256" key="1">
    <source>
        <dbReference type="ARBA" id="ARBA00022679"/>
    </source>
</evidence>
<feature type="compositionally biased region" description="Polar residues" evidence="4">
    <location>
        <begin position="320"/>
        <end position="331"/>
    </location>
</feature>
<evidence type="ECO:0000256" key="2">
    <source>
        <dbReference type="ARBA" id="ARBA00022786"/>
    </source>
</evidence>
<feature type="domain" description="UBC core" evidence="5">
    <location>
        <begin position="4"/>
        <end position="158"/>
    </location>
</feature>
<keyword evidence="7" id="KW-1185">Reference proteome</keyword>
<feature type="active site" description="Glycyl thioester intermediate" evidence="3">
    <location>
        <position position="96"/>
    </location>
</feature>
<dbReference type="EC" id="2.3.2.23" evidence="6"/>
<dbReference type="InterPro" id="IPR016135">
    <property type="entry name" value="UBQ-conjugating_enzyme/RWD"/>
</dbReference>
<accession>A0AAF0DDP1</accession>
<dbReference type="PROSITE" id="PS50127">
    <property type="entry name" value="UBC_2"/>
    <property type="match status" value="1"/>
</dbReference>
<feature type="compositionally biased region" description="Basic residues" evidence="4">
    <location>
        <begin position="458"/>
        <end position="467"/>
    </location>
</feature>